<evidence type="ECO:0000256" key="4">
    <source>
        <dbReference type="ARBA" id="ARBA00022452"/>
    </source>
</evidence>
<feature type="domain" description="SLBB" evidence="16">
    <location>
        <begin position="216"/>
        <end position="302"/>
    </location>
</feature>
<evidence type="ECO:0000259" key="16">
    <source>
        <dbReference type="Pfam" id="PF22461"/>
    </source>
</evidence>
<evidence type="ECO:0000256" key="11">
    <source>
        <dbReference type="ARBA" id="ARBA00023136"/>
    </source>
</evidence>
<keyword evidence="10" id="KW-0626">Porin</keyword>
<dbReference type="Gene3D" id="3.30.1950.10">
    <property type="entry name" value="wza like domain"/>
    <property type="match status" value="1"/>
</dbReference>
<accession>A0ABT6XJK4</accession>
<keyword evidence="7" id="KW-0732">Signal</keyword>
<sequence length="336" mass="36332">MSRSDASNAQTVGSDVRMVPITAEVVSAPVKAAVVAPELTAYKGEAYRIQPGDTLIVTVWDHPELTTPAGNQQQAVTNGRLVQPDGTFYFPYAGKINVTGMTIEDLRGTLSTRLAKYLQNPQLDVNVVGFGSRVALQGAFEDTTPQELTTVPLTLSQAIGRARIDVEQADLAGFVLTRDGRNYPLDLDALNRDGKIAADIYLKPGDRLFLPFNDRKEVYVIGEVLRPQALTFKTTDMTLTQALGRTGGLNPVTSKGEAVYVIRGIEEMQQAPATVYQLDAKSPVAFALGDKFRLKPGDVVWVGPAGITRWNRFLSQLLPLSAILTNAAAAQSDITN</sequence>
<evidence type="ECO:0000256" key="5">
    <source>
        <dbReference type="ARBA" id="ARBA00022597"/>
    </source>
</evidence>
<keyword evidence="5" id="KW-0762">Sugar transport</keyword>
<keyword evidence="6" id="KW-0812">Transmembrane</keyword>
<proteinExistence type="inferred from homology"/>
<dbReference type="Pfam" id="PF02563">
    <property type="entry name" value="Poly_export"/>
    <property type="match status" value="1"/>
</dbReference>
<evidence type="ECO:0000256" key="3">
    <source>
        <dbReference type="ARBA" id="ARBA00022448"/>
    </source>
</evidence>
<evidence type="ECO:0000256" key="12">
    <source>
        <dbReference type="ARBA" id="ARBA00023139"/>
    </source>
</evidence>
<feature type="domain" description="Polysaccharide export protein N-terminal" evidence="15">
    <location>
        <begin position="44"/>
        <end position="127"/>
    </location>
</feature>
<evidence type="ECO:0000313" key="18">
    <source>
        <dbReference type="Proteomes" id="UP001321580"/>
    </source>
</evidence>
<dbReference type="Gene3D" id="3.10.560.10">
    <property type="entry name" value="Outer membrane lipoprotein wza domain like"/>
    <property type="match status" value="2"/>
</dbReference>
<keyword evidence="9" id="KW-0406">Ion transport</keyword>
<comment type="similarity">
    <text evidence="2">Belongs to the BexD/CtrA/VexA family.</text>
</comment>
<dbReference type="InterPro" id="IPR054765">
    <property type="entry name" value="SLBB_dom"/>
</dbReference>
<keyword evidence="4" id="KW-1134">Transmembrane beta strand</keyword>
<evidence type="ECO:0000256" key="9">
    <source>
        <dbReference type="ARBA" id="ARBA00023065"/>
    </source>
</evidence>
<keyword evidence="11" id="KW-0472">Membrane</keyword>
<dbReference type="RefSeq" id="WP_283213608.1">
    <property type="nucleotide sequence ID" value="NZ_JASGBI010000001.1"/>
</dbReference>
<keyword evidence="14" id="KW-0449">Lipoprotein</keyword>
<keyword evidence="12" id="KW-0564">Palmitate</keyword>
<dbReference type="PANTHER" id="PTHR33619:SF3">
    <property type="entry name" value="POLYSACCHARIDE EXPORT PROTEIN GFCE-RELATED"/>
    <property type="match status" value="1"/>
</dbReference>
<evidence type="ECO:0000256" key="10">
    <source>
        <dbReference type="ARBA" id="ARBA00023114"/>
    </source>
</evidence>
<comment type="caution">
    <text evidence="17">The sequence shown here is derived from an EMBL/GenBank/DDBJ whole genome shotgun (WGS) entry which is preliminary data.</text>
</comment>
<evidence type="ECO:0000256" key="14">
    <source>
        <dbReference type="ARBA" id="ARBA00023288"/>
    </source>
</evidence>
<evidence type="ECO:0000256" key="1">
    <source>
        <dbReference type="ARBA" id="ARBA00004571"/>
    </source>
</evidence>
<dbReference type="PANTHER" id="PTHR33619">
    <property type="entry name" value="POLYSACCHARIDE EXPORT PROTEIN GFCE-RELATED"/>
    <property type="match status" value="1"/>
</dbReference>
<evidence type="ECO:0000259" key="15">
    <source>
        <dbReference type="Pfam" id="PF02563"/>
    </source>
</evidence>
<gene>
    <name evidence="17" type="ORF">QLQ15_15220</name>
</gene>
<protein>
    <submittedName>
        <fullName evidence="17">Polysaccharide biosynthesis/export family protein</fullName>
    </submittedName>
</protein>
<keyword evidence="18" id="KW-1185">Reference proteome</keyword>
<comment type="subcellular location">
    <subcellularLocation>
        <location evidence="1">Cell outer membrane</location>
        <topology evidence="1">Multi-pass membrane protein</topology>
    </subcellularLocation>
</comment>
<dbReference type="Pfam" id="PF22461">
    <property type="entry name" value="SLBB_2"/>
    <property type="match status" value="2"/>
</dbReference>
<dbReference type="Proteomes" id="UP001321580">
    <property type="component" value="Unassembled WGS sequence"/>
</dbReference>
<keyword evidence="13" id="KW-0998">Cell outer membrane</keyword>
<evidence type="ECO:0000256" key="13">
    <source>
        <dbReference type="ARBA" id="ARBA00023237"/>
    </source>
</evidence>
<evidence type="ECO:0000313" key="17">
    <source>
        <dbReference type="EMBL" id="MDI9240259.1"/>
    </source>
</evidence>
<evidence type="ECO:0000256" key="8">
    <source>
        <dbReference type="ARBA" id="ARBA00023047"/>
    </source>
</evidence>
<evidence type="ECO:0000256" key="6">
    <source>
        <dbReference type="ARBA" id="ARBA00022692"/>
    </source>
</evidence>
<reference evidence="17 18" key="1">
    <citation type="submission" date="2023-05" db="EMBL/GenBank/DDBJ databases">
        <title>Lysobacter sp. strain LF1 Genome sequencing and assembly.</title>
        <authorList>
            <person name="Jung Y."/>
        </authorList>
    </citation>
    <scope>NUCLEOTIDE SEQUENCE [LARGE SCALE GENOMIC DNA]</scope>
    <source>
        <strain evidence="17 18">LF1</strain>
    </source>
</reference>
<dbReference type="EMBL" id="JASGBI010000001">
    <property type="protein sequence ID" value="MDI9240259.1"/>
    <property type="molecule type" value="Genomic_DNA"/>
</dbReference>
<keyword evidence="3" id="KW-0813">Transport</keyword>
<feature type="domain" description="SLBB" evidence="16">
    <location>
        <begin position="133"/>
        <end position="208"/>
    </location>
</feature>
<evidence type="ECO:0000256" key="2">
    <source>
        <dbReference type="ARBA" id="ARBA00009450"/>
    </source>
</evidence>
<organism evidence="17 18">
    <name type="scientific">Lysobacter stagni</name>
    <dbReference type="NCBI Taxonomy" id="3045172"/>
    <lineage>
        <taxon>Bacteria</taxon>
        <taxon>Pseudomonadati</taxon>
        <taxon>Pseudomonadota</taxon>
        <taxon>Gammaproteobacteria</taxon>
        <taxon>Lysobacterales</taxon>
        <taxon>Lysobacteraceae</taxon>
        <taxon>Lysobacter</taxon>
    </lineage>
</organism>
<dbReference type="InterPro" id="IPR003715">
    <property type="entry name" value="Poly_export_N"/>
</dbReference>
<evidence type="ECO:0000256" key="7">
    <source>
        <dbReference type="ARBA" id="ARBA00022729"/>
    </source>
</evidence>
<name>A0ABT6XJK4_9GAMM</name>
<keyword evidence="8" id="KW-0625">Polysaccharide transport</keyword>
<dbReference type="InterPro" id="IPR049712">
    <property type="entry name" value="Poly_export"/>
</dbReference>